<protein>
    <submittedName>
        <fullName evidence="6">Kinase-like domain-containing protein</fullName>
    </submittedName>
</protein>
<dbReference type="InterPro" id="IPR011009">
    <property type="entry name" value="Kinase-like_dom_sf"/>
</dbReference>
<dbReference type="SUPFAM" id="SSF56112">
    <property type="entry name" value="Protein kinase-like (PK-like)"/>
    <property type="match status" value="1"/>
</dbReference>
<evidence type="ECO:0000256" key="1">
    <source>
        <dbReference type="ARBA" id="ARBA00022679"/>
    </source>
</evidence>
<keyword evidence="2" id="KW-0547">Nucleotide-binding</keyword>
<accession>A0A8H4AKK9</accession>
<dbReference type="InterPro" id="IPR001245">
    <property type="entry name" value="Ser-Thr/Tyr_kinase_cat_dom"/>
</dbReference>
<dbReference type="GO" id="GO:0005524">
    <property type="term" value="F:ATP binding"/>
    <property type="evidence" value="ECO:0007669"/>
    <property type="project" value="UniProtKB-KW"/>
</dbReference>
<dbReference type="PANTHER" id="PTHR44329">
    <property type="entry name" value="SERINE/THREONINE-PROTEIN KINASE TNNI3K-RELATED"/>
    <property type="match status" value="1"/>
</dbReference>
<dbReference type="PANTHER" id="PTHR44329:SF288">
    <property type="entry name" value="MITOGEN-ACTIVATED PROTEIN KINASE KINASE KINASE 20"/>
    <property type="match status" value="1"/>
</dbReference>
<evidence type="ECO:0000313" key="7">
    <source>
        <dbReference type="Proteomes" id="UP000439903"/>
    </source>
</evidence>
<dbReference type="PROSITE" id="PS50011">
    <property type="entry name" value="PROTEIN_KINASE_DOM"/>
    <property type="match status" value="1"/>
</dbReference>
<evidence type="ECO:0000259" key="5">
    <source>
        <dbReference type="PROSITE" id="PS50011"/>
    </source>
</evidence>
<evidence type="ECO:0000256" key="2">
    <source>
        <dbReference type="ARBA" id="ARBA00022741"/>
    </source>
</evidence>
<evidence type="ECO:0000256" key="3">
    <source>
        <dbReference type="ARBA" id="ARBA00022777"/>
    </source>
</evidence>
<dbReference type="GO" id="GO:0004674">
    <property type="term" value="F:protein serine/threonine kinase activity"/>
    <property type="evidence" value="ECO:0007669"/>
    <property type="project" value="TreeGrafter"/>
</dbReference>
<dbReference type="PIRSF" id="PIRSF000654">
    <property type="entry name" value="Integrin-linked_kinase"/>
    <property type="match status" value="1"/>
</dbReference>
<dbReference type="InterPro" id="IPR051681">
    <property type="entry name" value="Ser/Thr_Kinases-Pseudokinases"/>
</dbReference>
<dbReference type="GO" id="GO:0005737">
    <property type="term" value="C:cytoplasm"/>
    <property type="evidence" value="ECO:0007669"/>
    <property type="project" value="TreeGrafter"/>
</dbReference>
<dbReference type="Gene3D" id="1.10.510.10">
    <property type="entry name" value="Transferase(Phosphotransferase) domain 1"/>
    <property type="match status" value="1"/>
</dbReference>
<organism evidence="6 7">
    <name type="scientific">Gigaspora margarita</name>
    <dbReference type="NCBI Taxonomy" id="4874"/>
    <lineage>
        <taxon>Eukaryota</taxon>
        <taxon>Fungi</taxon>
        <taxon>Fungi incertae sedis</taxon>
        <taxon>Mucoromycota</taxon>
        <taxon>Glomeromycotina</taxon>
        <taxon>Glomeromycetes</taxon>
        <taxon>Diversisporales</taxon>
        <taxon>Gigasporaceae</taxon>
        <taxon>Gigaspora</taxon>
    </lineage>
</organism>
<dbReference type="Pfam" id="PF07714">
    <property type="entry name" value="PK_Tyr_Ser-Thr"/>
    <property type="match status" value="1"/>
</dbReference>
<name>A0A8H4AKK9_GIGMA</name>
<keyword evidence="3 6" id="KW-0418">Kinase</keyword>
<evidence type="ECO:0000313" key="6">
    <source>
        <dbReference type="EMBL" id="KAF0506303.1"/>
    </source>
</evidence>
<keyword evidence="4" id="KW-0067">ATP-binding</keyword>
<dbReference type="InterPro" id="IPR000719">
    <property type="entry name" value="Prot_kinase_dom"/>
</dbReference>
<reference evidence="6 7" key="1">
    <citation type="journal article" date="2019" name="Environ. Microbiol.">
        <title>At the nexus of three kingdoms: the genome of the mycorrhizal fungus Gigaspora margarita provides insights into plant, endobacterial and fungal interactions.</title>
        <authorList>
            <person name="Venice F."/>
            <person name="Ghignone S."/>
            <person name="Salvioli di Fossalunga A."/>
            <person name="Amselem J."/>
            <person name="Novero M."/>
            <person name="Xianan X."/>
            <person name="Sedzielewska Toro K."/>
            <person name="Morin E."/>
            <person name="Lipzen A."/>
            <person name="Grigoriev I.V."/>
            <person name="Henrissat B."/>
            <person name="Martin F.M."/>
            <person name="Bonfante P."/>
        </authorList>
    </citation>
    <scope>NUCLEOTIDE SEQUENCE [LARGE SCALE GENOMIC DNA]</scope>
    <source>
        <strain evidence="6 7">BEG34</strain>
    </source>
</reference>
<gene>
    <name evidence="6" type="ORF">F8M41_019153</name>
</gene>
<evidence type="ECO:0000256" key="4">
    <source>
        <dbReference type="ARBA" id="ARBA00022840"/>
    </source>
</evidence>
<comment type="caution">
    <text evidence="6">The sequence shown here is derived from an EMBL/GenBank/DDBJ whole genome shotgun (WGS) entry which is preliminary data.</text>
</comment>
<proteinExistence type="predicted"/>
<sequence length="348" mass="40475">MIKAIIFKVFERLLPTRQNNGETNNGWISRMIKERHINLVDHKEFENLEYINCGNSGVIKKAIWKSKNKAIILKQIAPNEVMTESENQELLKEIKTFHAIRVREQSTIKETGYKNVIECFGVSRLSEEETYLLVLEHADIGCLRDYLNKHRGNLKWEQKINIARQITCGLYFLHKNKILHRDLHTGNVVIKEDKNFEDGIRVIIIDFGLSKVVSRNSISHQEIKGLVNFVDPYILNVLNAQYGQVYSYPSDIYSLGVIFWEISSNGKKELKEVNQIATMMRIMGGEREKPVAGSTRSYVELYKKCWDHNPKNRPDIYKVHELIHKDEIISGESWEPQPEERSSMNTTI</sequence>
<dbReference type="OrthoDB" id="10261027at2759"/>
<keyword evidence="1" id="KW-0808">Transferase</keyword>
<dbReference type="Proteomes" id="UP000439903">
    <property type="component" value="Unassembled WGS sequence"/>
</dbReference>
<feature type="domain" description="Protein kinase" evidence="5">
    <location>
        <begin position="45"/>
        <end position="323"/>
    </location>
</feature>
<dbReference type="EMBL" id="WTPW01000489">
    <property type="protein sequence ID" value="KAF0506303.1"/>
    <property type="molecule type" value="Genomic_DNA"/>
</dbReference>
<keyword evidence="7" id="KW-1185">Reference proteome</keyword>
<dbReference type="AlphaFoldDB" id="A0A8H4AKK9"/>